<organism evidence="2 3">
    <name type="scientific">Amborella trichopoda</name>
    <dbReference type="NCBI Taxonomy" id="13333"/>
    <lineage>
        <taxon>Eukaryota</taxon>
        <taxon>Viridiplantae</taxon>
        <taxon>Streptophyta</taxon>
        <taxon>Embryophyta</taxon>
        <taxon>Tracheophyta</taxon>
        <taxon>Spermatophyta</taxon>
        <taxon>Magnoliopsida</taxon>
        <taxon>Amborellales</taxon>
        <taxon>Amborellaceae</taxon>
        <taxon>Amborella</taxon>
    </lineage>
</organism>
<sequence>MEAIQRASNIFPSLFKTKPLNSSHFTQTFMARCLARYLSTQAMPNQAMPNSYQRPNQAMPNSYERPNQAMPNSYQGPNQAMPNSYQRPNQAMPNSYQGPNQAMPNSYQRLPSHGDRVFQSPSQRPPELVDNMNQFQEPRAYTSPMEDLIKFCKEGKAKESIETLEAIEKQGIQLEPNMVFAILQVCGDSKALEEEAEEFVDRMMTPPPILVLETLKNYGSIHGDIDLVDRVEEQLIAFDPSREAQKSNAPKVLPPRKRLGLNMLEGKNKVNEKDSFHRLVESEMLMLYLRKDGMLVMNC</sequence>
<dbReference type="HOGENOM" id="CLU_931717_0_0_1"/>
<evidence type="ECO:0000256" key="1">
    <source>
        <dbReference type="SAM" id="MobiDB-lite"/>
    </source>
</evidence>
<proteinExistence type="predicted"/>
<gene>
    <name evidence="2" type="ORF">AMTR_s00071p00153290</name>
</gene>
<feature type="compositionally biased region" description="Polar residues" evidence="1">
    <location>
        <begin position="46"/>
        <end position="60"/>
    </location>
</feature>
<feature type="region of interest" description="Disordered" evidence="1">
    <location>
        <begin position="46"/>
        <end position="129"/>
    </location>
</feature>
<accession>U5DHL2</accession>
<feature type="compositionally biased region" description="Polar residues" evidence="1">
    <location>
        <begin position="69"/>
        <end position="109"/>
    </location>
</feature>
<evidence type="ECO:0008006" key="4">
    <source>
        <dbReference type="Google" id="ProtNLM"/>
    </source>
</evidence>
<dbReference type="EMBL" id="KI392062">
    <property type="protein sequence ID" value="ERN19993.1"/>
    <property type="molecule type" value="Genomic_DNA"/>
</dbReference>
<dbReference type="eggNOG" id="KOG4197">
    <property type="taxonomic scope" value="Eukaryota"/>
</dbReference>
<dbReference type="AlphaFoldDB" id="U5DHL2"/>
<evidence type="ECO:0000313" key="2">
    <source>
        <dbReference type="EMBL" id="ERN19993.1"/>
    </source>
</evidence>
<dbReference type="Proteomes" id="UP000017836">
    <property type="component" value="Unassembled WGS sequence"/>
</dbReference>
<keyword evidence="3" id="KW-1185">Reference proteome</keyword>
<protein>
    <recommendedName>
        <fullName evidence="4">Pentacotripeptide-repeat region of PRORP domain-containing protein</fullName>
    </recommendedName>
</protein>
<evidence type="ECO:0000313" key="3">
    <source>
        <dbReference type="Proteomes" id="UP000017836"/>
    </source>
</evidence>
<reference evidence="3" key="1">
    <citation type="journal article" date="2013" name="Science">
        <title>The Amborella genome and the evolution of flowering plants.</title>
        <authorList>
            <consortium name="Amborella Genome Project"/>
        </authorList>
    </citation>
    <scope>NUCLEOTIDE SEQUENCE [LARGE SCALE GENOMIC DNA]</scope>
</reference>
<dbReference type="Gramene" id="ERN19993">
    <property type="protein sequence ID" value="ERN19993"/>
    <property type="gene ID" value="AMTR_s00071p00153290"/>
</dbReference>
<name>U5DHL2_AMBTC</name>